<keyword evidence="4" id="KW-1185">Reference proteome</keyword>
<reference evidence="3 4" key="1">
    <citation type="submission" date="2018-09" db="EMBL/GenBank/DDBJ databases">
        <title>Genomic Encyclopedia of Archaeal and Bacterial Type Strains, Phase II (KMG-II): from individual species to whole genera.</title>
        <authorList>
            <person name="Goeker M."/>
        </authorList>
    </citation>
    <scope>NUCLEOTIDE SEQUENCE [LARGE SCALE GENOMIC DNA]</scope>
    <source>
        <strain evidence="3 4">DSM 26283</strain>
    </source>
</reference>
<dbReference type="PANTHER" id="PTHR30535">
    <property type="entry name" value="VITAMIN B12-BINDING PROTEIN"/>
    <property type="match status" value="1"/>
</dbReference>
<dbReference type="AlphaFoldDB" id="A0A420DET4"/>
<evidence type="ECO:0000256" key="1">
    <source>
        <dbReference type="ARBA" id="ARBA00022729"/>
    </source>
</evidence>
<name>A0A420DET4_9FLAO</name>
<dbReference type="EMBL" id="RAQJ01000007">
    <property type="protein sequence ID" value="RKE90814.1"/>
    <property type="molecule type" value="Genomic_DNA"/>
</dbReference>
<dbReference type="Gene3D" id="3.40.50.1980">
    <property type="entry name" value="Nitrogenase molybdenum iron protein domain"/>
    <property type="match status" value="2"/>
</dbReference>
<dbReference type="PANTHER" id="PTHR30535:SF34">
    <property type="entry name" value="MOLYBDATE-BINDING PROTEIN MOLA"/>
    <property type="match status" value="1"/>
</dbReference>
<protein>
    <submittedName>
        <fullName evidence="3">ABC-type Fe3+-hydroxamate transport system substrate-binding protein</fullName>
    </submittedName>
</protein>
<dbReference type="GO" id="GO:0071281">
    <property type="term" value="P:cellular response to iron ion"/>
    <property type="evidence" value="ECO:0007669"/>
    <property type="project" value="TreeGrafter"/>
</dbReference>
<dbReference type="Pfam" id="PF01497">
    <property type="entry name" value="Peripla_BP_2"/>
    <property type="match status" value="1"/>
</dbReference>
<dbReference type="InterPro" id="IPR054828">
    <property type="entry name" value="Vit_B12_bind_prot"/>
</dbReference>
<feature type="domain" description="Fe/B12 periplasmic-binding" evidence="2">
    <location>
        <begin position="19"/>
        <end position="258"/>
    </location>
</feature>
<dbReference type="InterPro" id="IPR050902">
    <property type="entry name" value="ABC_Transporter_SBP"/>
</dbReference>
<dbReference type="NCBIfam" id="NF038402">
    <property type="entry name" value="TroA_like"/>
    <property type="match status" value="1"/>
</dbReference>
<dbReference type="PROSITE" id="PS50983">
    <property type="entry name" value="FE_B12_PBP"/>
    <property type="match status" value="1"/>
</dbReference>
<sequence length="258" mass="30234">MKFRDQLNRTIHLKSVPKRIVSLVPSQTELLCDLGLESSIIGVTKFCVHPHYIKTKVAVVGGTKQVNFDKIKALDPDIILCNKEENTLEMIIRLEQIAPVHISDIYTIDDCLELIKMYGELFLKKMEAETIAEKIQTKHLEFKTFIEKKPIKKVVYFIWKNPWMVAASHTFINEMLRLNKFENSYKNLERYPEVQLDEIKKNTDLVLLSSEPYPFKEEHISELKTHLKTPKIQLVDGEMFSWYGSRLTKAFNYFKTLH</sequence>
<keyword evidence="1" id="KW-0732">Signal</keyword>
<evidence type="ECO:0000259" key="2">
    <source>
        <dbReference type="PROSITE" id="PS50983"/>
    </source>
</evidence>
<dbReference type="RefSeq" id="WP_120202674.1">
    <property type="nucleotide sequence ID" value="NZ_RAQJ01000007.1"/>
</dbReference>
<dbReference type="InterPro" id="IPR002491">
    <property type="entry name" value="ABC_transptr_periplasmic_BD"/>
</dbReference>
<accession>A0A420DET4</accession>
<evidence type="ECO:0000313" key="4">
    <source>
        <dbReference type="Proteomes" id="UP000284892"/>
    </source>
</evidence>
<dbReference type="Proteomes" id="UP000284892">
    <property type="component" value="Unassembled WGS sequence"/>
</dbReference>
<organism evidence="3 4">
    <name type="scientific">Ichthyenterobacterium magnum</name>
    <dbReference type="NCBI Taxonomy" id="1230530"/>
    <lineage>
        <taxon>Bacteria</taxon>
        <taxon>Pseudomonadati</taxon>
        <taxon>Bacteroidota</taxon>
        <taxon>Flavobacteriia</taxon>
        <taxon>Flavobacteriales</taxon>
        <taxon>Flavobacteriaceae</taxon>
        <taxon>Ichthyenterobacterium</taxon>
    </lineage>
</organism>
<dbReference type="SUPFAM" id="SSF53807">
    <property type="entry name" value="Helical backbone' metal receptor"/>
    <property type="match status" value="1"/>
</dbReference>
<evidence type="ECO:0000313" key="3">
    <source>
        <dbReference type="EMBL" id="RKE90814.1"/>
    </source>
</evidence>
<gene>
    <name evidence="3" type="ORF">BXY80_2657</name>
</gene>
<dbReference type="OrthoDB" id="9816357at2"/>
<proteinExistence type="predicted"/>
<comment type="caution">
    <text evidence="3">The sequence shown here is derived from an EMBL/GenBank/DDBJ whole genome shotgun (WGS) entry which is preliminary data.</text>
</comment>